<dbReference type="Pfam" id="PF25801">
    <property type="entry name" value="HEAT_GCN1_C_2"/>
    <property type="match status" value="1"/>
</dbReference>
<dbReference type="Pfam" id="PF24993">
    <property type="entry name" value="GNC1_N"/>
    <property type="match status" value="1"/>
</dbReference>
<feature type="region of interest" description="Disordered" evidence="4">
    <location>
        <begin position="2622"/>
        <end position="2685"/>
    </location>
</feature>
<comment type="similarity">
    <text evidence="1">Belongs to the GCN1 family.</text>
</comment>
<keyword evidence="7" id="KW-1185">Reference proteome</keyword>
<evidence type="ECO:0000313" key="6">
    <source>
        <dbReference type="EMBL" id="TGZ56954.1"/>
    </source>
</evidence>
<feature type="compositionally biased region" description="Basic residues" evidence="4">
    <location>
        <begin position="1398"/>
        <end position="1411"/>
    </location>
</feature>
<dbReference type="EMBL" id="SJOL01009557">
    <property type="protein sequence ID" value="TGZ56954.1"/>
    <property type="molecule type" value="Genomic_DNA"/>
</dbReference>
<feature type="repeat" description="HEAT" evidence="3">
    <location>
        <begin position="2055"/>
        <end position="2092"/>
    </location>
</feature>
<dbReference type="Gene3D" id="1.25.10.10">
    <property type="entry name" value="Leucine-rich Repeat Variant"/>
    <property type="match status" value="4"/>
</dbReference>
<feature type="repeat" description="HEAT" evidence="3">
    <location>
        <begin position="1936"/>
        <end position="1974"/>
    </location>
</feature>
<evidence type="ECO:0000256" key="3">
    <source>
        <dbReference type="PROSITE-ProRule" id="PRU00103"/>
    </source>
</evidence>
<dbReference type="OrthoDB" id="5148094at2759"/>
<dbReference type="InterPro" id="IPR011989">
    <property type="entry name" value="ARM-like"/>
</dbReference>
<feature type="repeat" description="HEAT" evidence="3">
    <location>
        <begin position="2176"/>
        <end position="2212"/>
    </location>
</feature>
<dbReference type="GO" id="GO:0005829">
    <property type="term" value="C:cytosol"/>
    <property type="evidence" value="ECO:0007669"/>
    <property type="project" value="TreeGrafter"/>
</dbReference>
<feature type="compositionally biased region" description="Basic and acidic residues" evidence="4">
    <location>
        <begin position="1372"/>
        <end position="1381"/>
    </location>
</feature>
<dbReference type="GO" id="GO:0006417">
    <property type="term" value="P:regulation of translation"/>
    <property type="evidence" value="ECO:0007669"/>
    <property type="project" value="TreeGrafter"/>
</dbReference>
<feature type="repeat" description="HEAT" evidence="3">
    <location>
        <begin position="2013"/>
        <end position="2051"/>
    </location>
</feature>
<feature type="region of interest" description="Disordered" evidence="4">
    <location>
        <begin position="2565"/>
        <end position="2584"/>
    </location>
</feature>
<dbReference type="Pfam" id="PF23271">
    <property type="entry name" value="HEAT_GCN1"/>
    <property type="match status" value="2"/>
</dbReference>
<feature type="domain" description="TOG" evidence="5">
    <location>
        <begin position="1760"/>
        <end position="1992"/>
    </location>
</feature>
<dbReference type="SUPFAM" id="SSF48371">
    <property type="entry name" value="ARM repeat"/>
    <property type="match status" value="3"/>
</dbReference>
<dbReference type="InterPro" id="IPR021133">
    <property type="entry name" value="HEAT_type_2"/>
</dbReference>
<feature type="compositionally biased region" description="Polar residues" evidence="4">
    <location>
        <begin position="2574"/>
        <end position="2583"/>
    </location>
</feature>
<name>A0A4V3SCH7_OPIFE</name>
<feature type="compositionally biased region" description="Acidic residues" evidence="4">
    <location>
        <begin position="2634"/>
        <end position="2680"/>
    </location>
</feature>
<dbReference type="Pfam" id="PF24984">
    <property type="entry name" value="HEAT_EF3_GNC1"/>
    <property type="match status" value="1"/>
</dbReference>
<reference evidence="6 7" key="1">
    <citation type="journal article" date="2019" name="BMC Genomics">
        <title>New insights from Opisthorchis felineus genome: update on genomics of the epidemiologically important liver flukes.</title>
        <authorList>
            <person name="Ershov N.I."/>
            <person name="Mordvinov V.A."/>
            <person name="Prokhortchouk E.B."/>
            <person name="Pakharukova M.Y."/>
            <person name="Gunbin K.V."/>
            <person name="Ustyantsev K."/>
            <person name="Genaev M.A."/>
            <person name="Blinov A.G."/>
            <person name="Mazur A."/>
            <person name="Boulygina E."/>
            <person name="Tsygankova S."/>
            <person name="Khrameeva E."/>
            <person name="Chekanov N."/>
            <person name="Fan G."/>
            <person name="Xiao A."/>
            <person name="Zhang H."/>
            <person name="Xu X."/>
            <person name="Yang H."/>
            <person name="Solovyev V."/>
            <person name="Lee S.M."/>
            <person name="Liu X."/>
            <person name="Afonnikov D.A."/>
            <person name="Skryabin K.G."/>
        </authorList>
    </citation>
    <scope>NUCLEOTIDE SEQUENCE [LARGE SCALE GENOMIC DNA]</scope>
    <source>
        <strain evidence="6">AK-0245</strain>
        <tissue evidence="6">Whole organism</tissue>
    </source>
</reference>
<sequence>MTVIADQSQGSGRMLLEGLLCSITQDESVCEQPEEVVTDTLHTLGANMTYCKPKQLPVILAALRFLLQKHTQIVFAHAHLLFTGLGTADGESHIINSFTDPLIPISVTTELLSCATDLQSSVTKSLVQLWSRLVARVFLSPRKSHKVFIKNTIKFLLAKNPAIGSLIVEKLKSNESAPHSILLLASAISDQLNSFEEYSMLSVNLMEKLLQALFNTKSPLPKHLLPAYTTSISTCLTPDLFKSLVIPAVHRAILRSAEVNMVGVDAVVNMLSFDLDYCAVDLVQPIVKHLYALSDPVRRSTVAVLTGVVSRCSEPDTVTSLLKLTYTQVTGPEGKKAGQEARLAGLTCLGEMSRHGAKRTAASDKIGNAAVCLFMDVMEQESHEETLIYASKQLAKWVCRFKSSLPDRFLSFIKTKAFDPKTPAAVRCAYLMCLDSGFTKGNIGDRLPSAFPANLLTSVQRAIGQPNHSPLVFESVCASLIWVRHFVAKSKTIDSELLKTQLSSSPIWTLLVGSGSSSKRRPWFSERFLQTAPEFVLEKLATLLMIVLRQLNLFIPRETKSYAFRTLLLLAVHPHYTTVRQPALSCIKDLLRDVPEEYRLEYSTYLLGDVAYFLLESDDDTRVVKVQSESSKLQKVSETSTTVSSFDNVGPRVWNELTTCQPESEPPGMCNGRQRVRCLGSYVAKLISDIVVTSAPLSNKVQTVDFKPSVNGPKGQKSKWTYAVPETVRHALDIYLSSLVACSHDTVATSDPSLWERLRHRIGLPDLWDDADWIPLLGADYLRTKWMGLVDYFMNVGCLDHTHTRALQRLVNWSPSGFGRVLFDVLFKSLSDPSLISASVREVSIMMTPETQLYNQELLESLPKYKKTMSNIKRESKLYSYDEQLDMMAAKRQREEMLKKTSVTNDPPLIEALADQLTEKQLEAVRVELAKEAEIRQHMLQLDIQARHLTNLLTQCLQACLSKSARRTSQSTLATGNLAVYMCPKLSGLLHRLLTSPLVAPYILRAYLRSISLTMRCEPKLDRQCELIAPVIGWWSIRVLGPARLLLPADLDILSPTLDGMGMRLRNAHKNVLVSAMRDATSLLTHWSEEPIAAQTTRILSFLRSKFPQRSINATVLWSFLCPNQEFLLLASGWARPLFEELVDLSFPALMCDDSGQNSCVESHAIIPLSVRKQWSWITSEHVCDMLAIWQHQLHDPVDDNSTSEFLSWDRMMHVLPFPKLFRLLRQVVEGSITDLDAYAVGADQHLLSNKDEESESTDVMTDTRDEDRLNHSKALAQVAVDIMRSATNLFTQELSVFDTLDSGFRQLVNSVLNSLLTGTVAETPQAREICLSCILILTEKIPSFVEKADLDDKTVWAEGCGATSIPSVSTTDKDVDHDHDCEDLDDVEPQGNDPTKPRKKLNKNQRRKQKQAQMVADLAKAQGGAQVEQPYESPALWPVLPLWQKLQVRVWVARSDASTEVASLGERLWVSLGLNQSCEQPCTPEEQQSYAMLPLLDTPKNPLLLKPMLLAQRLLLETTRPVAPVQKATADAFALCLIRRTPDEIAVSLEQMIKLYKVMLYREPAVKDNIGRILVPESADRWRERVGLAFALTRLPEALNPSDVAHRSLRPGLLVRELDQVDGDQATVNVEKPSGEVEKASRTDTWLINMFRFLVPDGLNDRHPAVQSVMLKAGLRAVAVYGKAHLDRLLPILETFLNKAPNVAELDAVRQSVLILTGSLSQHLSADDPRVWNIFNRLLGTLSFPSDVVQQAVEDCLASLVTKLSEEQKTKTVTRLMSTLVGASTYAERHGAAHGIAGVARGLGILSLKHYGIIDKLIPALEDTKSAKHREGALLAVERLCLGMGRLFEPYIFRLISGLLTAFGDSSPSVREAASGTARAIMSKLSAHGVRLILPALLRAIDEQQSWRTKAQSVELLATMTHCAPKQLSACLPQIVPRLLDVLVDSQDQLKQAGVRALKQIGNVIRNPEVQALVPLLTGCLQDPLADKMPCLLALRDTCFVHVLDAPSLALILPVIQRAFADRSTESRKTAAQIFGNLHSLARKEELQPYVPNIVPSLKACLLDAVPEIRSVAAAALGALVRGMGESCFTEILPWLLSTLTSEASSVDRSGAAQGLAEVLGAMGIERLRSILPDFIRTAASDSKVAPHVRDGYLMLFVYLPTVFRDSFAEFIGPIIPTILNSLSDETEFLRETALRAAQRIVQMFAETSVELLLPELERGIADPNWRIRHASVKLLGDLLYQLSGLSGKGTTKTEDEDDTFGTSAAHDRLSAIMGSERHDRVLARLHMVRSDPSLFVRQVAVHVWKVVVPNTSRTLREIMPVLIRLILDTLGTSNREQQQLAARALGDVVRKLGERILPEIIPLLVAGLNSSEPNHRRGVCTGLMELMRNCPREQLFNYTDSLLIPIRRTLCDELPEVRRSGARTFEILYGALGVRCLDGVLPDILAQLDDPKTSPHALDGLRQLLVVKGKAVMPYLVPKLIYPTVNAKAFAYLATVAGDALSRQLNRILPALLTTVAQIDCNPDHEEDLMHCAEVLICIYDLAGVRYIFNTLLGGLVVGSSSTSTTTGGSAPTATPNQVSPGTPAYRTACLRLLNAYLNVSFEEAEADAIPMATTLGQTIGSTQAGAGHSEDTDEEDESDEEDDDSDEDEDGEDEDEDEDSGDMDTDSNLDEGADEEIPDSKESVSKVLREFYPLALRNICRLLALHDTPTLSRSWDCLEALFKRWTPETVTSQISDLRQGIRGAVSELHKTAKGKFGEDAFLPGFSDPNLPLASLVKLYADCTLRGQPDVKEPAAQALSECITHASGSALQRCVVKVLGPLIRLLGERQTNVVRMAVVESLTSLITKCSQSARPFVTQLQATFLKCLGDSHRPMRLLGCHGLASVAAITPKLDPLLIDLARVPVHTVLSNWPGERIPGITKPDSTLPSVGAAAFALTLTGIATYPETSLHALRLCLLGSRGRATMDALNSVVCSLAPLMFLQDTGSKQQQVEDVALGDTEEDEDDDINLRGIGGQSKKINPIILADAIRVVASVCIGCTVAAAHATLSNAPANAETAEDAVLQPVRLLEQYLFPKTTIKAHEHWTFQQSQALILLTALKHAPGAVINAQTLLTPVVSRLERLLSNLCSADKTIVCQLGLRAVGCFVGHVVGTPDVKHDLNGLLQLLNKGLMHDLVETRSLTTTVTSHIAWRSHLADNDPVPSWLPPFLAVLMNAMRDKASGVRVGGETALVVLCRIGAPKESQLSASLIRLCLDGIDPANRSFLDTTIQRLRKQNWSEVWSQGSPDMEIILT</sequence>
<gene>
    <name evidence="6" type="ORF">CRM22_010054</name>
</gene>
<evidence type="ECO:0000256" key="2">
    <source>
        <dbReference type="ARBA" id="ARBA00022737"/>
    </source>
</evidence>
<dbReference type="STRING" id="147828.A0A4V3SCH7"/>
<evidence type="ECO:0000313" key="7">
    <source>
        <dbReference type="Proteomes" id="UP000308267"/>
    </source>
</evidence>
<dbReference type="InterPro" id="IPR057546">
    <property type="entry name" value="HEAT_GCN1"/>
</dbReference>
<evidence type="ECO:0000256" key="1">
    <source>
        <dbReference type="ARBA" id="ARBA00007366"/>
    </source>
</evidence>
<organism evidence="6 7">
    <name type="scientific">Opisthorchis felineus</name>
    <dbReference type="NCBI Taxonomy" id="147828"/>
    <lineage>
        <taxon>Eukaryota</taxon>
        <taxon>Metazoa</taxon>
        <taxon>Spiralia</taxon>
        <taxon>Lophotrochozoa</taxon>
        <taxon>Platyhelminthes</taxon>
        <taxon>Trematoda</taxon>
        <taxon>Digenea</taxon>
        <taxon>Opisthorchiida</taxon>
        <taxon>Opisthorchiata</taxon>
        <taxon>Opisthorchiidae</taxon>
        <taxon>Opisthorchis</taxon>
    </lineage>
</organism>
<dbReference type="InterPro" id="IPR016024">
    <property type="entry name" value="ARM-type_fold"/>
</dbReference>
<accession>A0A4V3SCH7</accession>
<comment type="caution">
    <text evidence="6">The sequence shown here is derived from an EMBL/GenBank/DDBJ whole genome shotgun (WGS) entry which is preliminary data.</text>
</comment>
<evidence type="ECO:0000259" key="5">
    <source>
        <dbReference type="SMART" id="SM01349"/>
    </source>
</evidence>
<keyword evidence="2" id="KW-0677">Repeat</keyword>
<dbReference type="InterPro" id="IPR034085">
    <property type="entry name" value="TOG"/>
</dbReference>
<dbReference type="InterPro" id="IPR056810">
    <property type="entry name" value="GNC1-like_N"/>
</dbReference>
<dbReference type="PANTHER" id="PTHR23346:SF7">
    <property type="entry name" value="STALLED RIBOSOME SENSOR GCN1"/>
    <property type="match status" value="1"/>
</dbReference>
<dbReference type="PROSITE" id="PS50077">
    <property type="entry name" value="HEAT_REPEAT"/>
    <property type="match status" value="4"/>
</dbReference>
<dbReference type="Pfam" id="PF24987">
    <property type="entry name" value="HEAT_EF3_N"/>
    <property type="match status" value="2"/>
</dbReference>
<dbReference type="SMART" id="SM01349">
    <property type="entry name" value="TOG"/>
    <property type="match status" value="1"/>
</dbReference>
<proteinExistence type="inferred from homology"/>
<dbReference type="GO" id="GO:0034198">
    <property type="term" value="P:cellular response to amino acid starvation"/>
    <property type="evidence" value="ECO:0007669"/>
    <property type="project" value="TreeGrafter"/>
</dbReference>
<dbReference type="PANTHER" id="PTHR23346">
    <property type="entry name" value="TRANSLATIONAL ACTIVATOR GCN1-RELATED"/>
    <property type="match status" value="1"/>
</dbReference>
<dbReference type="Proteomes" id="UP000308267">
    <property type="component" value="Unassembled WGS sequence"/>
</dbReference>
<dbReference type="GO" id="GO:0019887">
    <property type="term" value="F:protein kinase regulator activity"/>
    <property type="evidence" value="ECO:0007669"/>
    <property type="project" value="TreeGrafter"/>
</dbReference>
<evidence type="ECO:0000256" key="4">
    <source>
        <dbReference type="SAM" id="MobiDB-lite"/>
    </source>
</evidence>
<feature type="region of interest" description="Disordered" evidence="4">
    <location>
        <begin position="1368"/>
        <end position="1411"/>
    </location>
</feature>
<protein>
    <recommendedName>
        <fullName evidence="5">TOG domain-containing protein</fullName>
    </recommendedName>
</protein>